<accession>A0A6G7YGE9</accession>
<dbReference type="KEGG" id="npi:G7071_10745"/>
<evidence type="ECO:0000313" key="2">
    <source>
        <dbReference type="Proteomes" id="UP000502035"/>
    </source>
</evidence>
<dbReference type="RefSeq" id="WP_166318384.1">
    <property type="nucleotide sequence ID" value="NZ_CP049866.1"/>
</dbReference>
<gene>
    <name evidence="1" type="ORF">G7071_10745</name>
</gene>
<evidence type="ECO:0008006" key="3">
    <source>
        <dbReference type="Google" id="ProtNLM"/>
    </source>
</evidence>
<dbReference type="AlphaFoldDB" id="A0A6G7YGE9"/>
<dbReference type="Proteomes" id="UP000502035">
    <property type="component" value="Chromosome"/>
</dbReference>
<reference evidence="1 2" key="1">
    <citation type="submission" date="2020-03" db="EMBL/GenBank/DDBJ databases">
        <title>Nocardioides sp. nov., isolated from fish.</title>
        <authorList>
            <person name="Hyun D.-W."/>
            <person name="Bae J.-W."/>
        </authorList>
    </citation>
    <scope>NUCLEOTIDE SEQUENCE [LARGE SCALE GENOMIC DNA]</scope>
    <source>
        <strain evidence="1 2">HDW12A</strain>
    </source>
</reference>
<dbReference type="EMBL" id="CP049866">
    <property type="protein sequence ID" value="QIK75850.1"/>
    <property type="molecule type" value="Genomic_DNA"/>
</dbReference>
<proteinExistence type="predicted"/>
<evidence type="ECO:0000313" key="1">
    <source>
        <dbReference type="EMBL" id="QIK75850.1"/>
    </source>
</evidence>
<organism evidence="1 2">
    <name type="scientific">Nocardioides piscis</name>
    <dbReference type="NCBI Taxonomy" id="2714938"/>
    <lineage>
        <taxon>Bacteria</taxon>
        <taxon>Bacillati</taxon>
        <taxon>Actinomycetota</taxon>
        <taxon>Actinomycetes</taxon>
        <taxon>Propionibacteriales</taxon>
        <taxon>Nocardioidaceae</taxon>
        <taxon>Nocardioides</taxon>
    </lineage>
</organism>
<keyword evidence="2" id="KW-1185">Reference proteome</keyword>
<protein>
    <recommendedName>
        <fullName evidence="3">Cardiolipin synthase N-terminal domain-containing protein</fullName>
    </recommendedName>
</protein>
<name>A0A6G7YGE9_9ACTN</name>
<sequence>MAKKSWADMTPTQKKLVVVAGVLEVAATAWCANDLRHRPASLVRGPKALWGPALSVQPFGPIAYVVWGRKR</sequence>